<comment type="caution">
    <text evidence="2">The sequence shown here is derived from an EMBL/GenBank/DDBJ whole genome shotgun (WGS) entry which is preliminary data.</text>
</comment>
<gene>
    <name evidence="2" type="ORF">Dac01nite_08080</name>
</gene>
<reference evidence="2" key="1">
    <citation type="submission" date="2021-01" db="EMBL/GenBank/DDBJ databases">
        <title>Whole genome shotgun sequence of Demequina activiva NBRC 110675.</title>
        <authorList>
            <person name="Komaki H."/>
            <person name="Tamura T."/>
        </authorList>
    </citation>
    <scope>NUCLEOTIDE SEQUENCE</scope>
    <source>
        <strain evidence="2">NBRC 110675</strain>
    </source>
</reference>
<name>A0A919UJ64_9MICO</name>
<keyword evidence="3" id="KW-1185">Reference proteome</keyword>
<evidence type="ECO:0000313" key="3">
    <source>
        <dbReference type="Proteomes" id="UP000652354"/>
    </source>
</evidence>
<proteinExistence type="predicted"/>
<feature type="transmembrane region" description="Helical" evidence="1">
    <location>
        <begin position="129"/>
        <end position="159"/>
    </location>
</feature>
<organism evidence="2 3">
    <name type="scientific">Demequina activiva</name>
    <dbReference type="NCBI Taxonomy" id="1582364"/>
    <lineage>
        <taxon>Bacteria</taxon>
        <taxon>Bacillati</taxon>
        <taxon>Actinomycetota</taxon>
        <taxon>Actinomycetes</taxon>
        <taxon>Micrococcales</taxon>
        <taxon>Demequinaceae</taxon>
        <taxon>Demequina</taxon>
    </lineage>
</organism>
<feature type="transmembrane region" description="Helical" evidence="1">
    <location>
        <begin position="171"/>
        <end position="194"/>
    </location>
</feature>
<feature type="transmembrane region" description="Helical" evidence="1">
    <location>
        <begin position="260"/>
        <end position="282"/>
    </location>
</feature>
<dbReference type="Proteomes" id="UP000652354">
    <property type="component" value="Unassembled WGS sequence"/>
</dbReference>
<dbReference type="AlphaFoldDB" id="A0A919UJ64"/>
<keyword evidence="1" id="KW-0812">Transmembrane</keyword>
<feature type="transmembrane region" description="Helical" evidence="1">
    <location>
        <begin position="52"/>
        <end position="76"/>
    </location>
</feature>
<dbReference type="PANTHER" id="PTHR31272:SF4">
    <property type="entry name" value="CYTOCHROME C-TYPE BIOGENESIS PROTEIN HI_1454-RELATED"/>
    <property type="match status" value="1"/>
</dbReference>
<feature type="transmembrane region" description="Helical" evidence="1">
    <location>
        <begin position="206"/>
        <end position="228"/>
    </location>
</feature>
<dbReference type="InterPro" id="IPR051790">
    <property type="entry name" value="Cytochrome_c-biogenesis_DsbD"/>
</dbReference>
<evidence type="ECO:0000256" key="1">
    <source>
        <dbReference type="SAM" id="Phobius"/>
    </source>
</evidence>
<keyword evidence="1" id="KW-1133">Transmembrane helix</keyword>
<accession>A0A919UJ64</accession>
<feature type="transmembrane region" description="Helical" evidence="1">
    <location>
        <begin position="88"/>
        <end position="108"/>
    </location>
</feature>
<protein>
    <recommendedName>
        <fullName evidence="4">Cytochrome c biogenesis protein CcdA</fullName>
    </recommendedName>
</protein>
<dbReference type="EMBL" id="BONR01000001">
    <property type="protein sequence ID" value="GIG54056.1"/>
    <property type="molecule type" value="Genomic_DNA"/>
</dbReference>
<sequence length="329" mass="33398">MLDPTAAAYALLLGAVAAFNPCGFALLPAYITVIVTGSADAGVTRAAALRRAVGFGLAMTVGFMVIFTGFGLLFGAVNIGLQGSILPYLSYVTVAIGAVLIWLGIVLLRGGELRGPGMRITGSAPTRAFWSQVGYGATFALASMSCTIGLFLAVVAQALAAPGPVGAVAPFLIYGAGMGASVLAVSILAAVAGSSAAAALRSKTPVLMRIGGGLMVLAGIYVLLFGLAEVLPRYGIDALNEVLHTTARWQGAVAQWIESWGTVALIVFVAVVAIATVVILLLGRRADARAAATKAEAEPVEPVASAAPSRIQVADKATLDALRASTKKD</sequence>
<evidence type="ECO:0000313" key="2">
    <source>
        <dbReference type="EMBL" id="GIG54056.1"/>
    </source>
</evidence>
<feature type="transmembrane region" description="Helical" evidence="1">
    <location>
        <begin position="6"/>
        <end position="31"/>
    </location>
</feature>
<evidence type="ECO:0008006" key="4">
    <source>
        <dbReference type="Google" id="ProtNLM"/>
    </source>
</evidence>
<keyword evidence="1" id="KW-0472">Membrane</keyword>
<dbReference type="PANTHER" id="PTHR31272">
    <property type="entry name" value="CYTOCHROME C-TYPE BIOGENESIS PROTEIN HI_1454-RELATED"/>
    <property type="match status" value="1"/>
</dbReference>
<dbReference type="RefSeq" id="WP_203653528.1">
    <property type="nucleotide sequence ID" value="NZ_BONR01000001.1"/>
</dbReference>